<proteinExistence type="predicted"/>
<organism evidence="2 3">
    <name type="scientific">Ditylenchus destructor</name>
    <dbReference type="NCBI Taxonomy" id="166010"/>
    <lineage>
        <taxon>Eukaryota</taxon>
        <taxon>Metazoa</taxon>
        <taxon>Ecdysozoa</taxon>
        <taxon>Nematoda</taxon>
        <taxon>Chromadorea</taxon>
        <taxon>Rhabditida</taxon>
        <taxon>Tylenchina</taxon>
        <taxon>Tylenchomorpha</taxon>
        <taxon>Sphaerularioidea</taxon>
        <taxon>Anguinidae</taxon>
        <taxon>Anguininae</taxon>
        <taxon>Ditylenchus</taxon>
    </lineage>
</organism>
<dbReference type="EMBL" id="JAKKPZ010000028">
    <property type="protein sequence ID" value="KAI1710006.1"/>
    <property type="molecule type" value="Genomic_DNA"/>
</dbReference>
<keyword evidence="1" id="KW-0472">Membrane</keyword>
<reference evidence="2" key="1">
    <citation type="submission" date="2022-01" db="EMBL/GenBank/DDBJ databases">
        <title>Genome Sequence Resource for Two Populations of Ditylenchus destructor, the Migratory Endoparasitic Phytonematode.</title>
        <authorList>
            <person name="Zhang H."/>
            <person name="Lin R."/>
            <person name="Xie B."/>
        </authorList>
    </citation>
    <scope>NUCLEOTIDE SEQUENCE</scope>
    <source>
        <strain evidence="2">BazhouSP</strain>
    </source>
</reference>
<evidence type="ECO:0000256" key="1">
    <source>
        <dbReference type="SAM" id="Phobius"/>
    </source>
</evidence>
<name>A0AAD4R533_9BILA</name>
<evidence type="ECO:0000313" key="2">
    <source>
        <dbReference type="EMBL" id="KAI1710006.1"/>
    </source>
</evidence>
<keyword evidence="1" id="KW-1133">Transmembrane helix</keyword>
<keyword evidence="1" id="KW-0812">Transmembrane</keyword>
<gene>
    <name evidence="2" type="ORF">DdX_11018</name>
</gene>
<dbReference type="AlphaFoldDB" id="A0AAD4R533"/>
<keyword evidence="3" id="KW-1185">Reference proteome</keyword>
<sequence>MLLNYATKTSALQRNGWRIAARAYSVDSPKEEATTSVAKRRGLGGVTMEEYEKIVAAREKHAPNKDGFREMKVDNQSIQWRFQHEHRKKRGMTKDHAYMIKFIIPLFIGLGVLVFTLVKTDILVNRRLEKSMNQFVKEKRPKELQEWIMNEDVQQQRLFQGKYLQDK</sequence>
<comment type="caution">
    <text evidence="2">The sequence shown here is derived from an EMBL/GenBank/DDBJ whole genome shotgun (WGS) entry which is preliminary data.</text>
</comment>
<dbReference type="Proteomes" id="UP001201812">
    <property type="component" value="Unassembled WGS sequence"/>
</dbReference>
<protein>
    <submittedName>
        <fullName evidence="2">Uncharacterized protein</fullName>
    </submittedName>
</protein>
<evidence type="ECO:0000313" key="3">
    <source>
        <dbReference type="Proteomes" id="UP001201812"/>
    </source>
</evidence>
<feature type="transmembrane region" description="Helical" evidence="1">
    <location>
        <begin position="98"/>
        <end position="118"/>
    </location>
</feature>
<accession>A0AAD4R533</accession>